<protein>
    <submittedName>
        <fullName evidence="2">Uncharacterized protein</fullName>
    </submittedName>
</protein>
<accession>A0A6J4TKK5</accession>
<dbReference type="AlphaFoldDB" id="A0A6J4TKK5"/>
<feature type="compositionally biased region" description="Basic residues" evidence="1">
    <location>
        <begin position="298"/>
        <end position="311"/>
    </location>
</feature>
<dbReference type="EMBL" id="CADCVO010000579">
    <property type="protein sequence ID" value="CAA9525865.1"/>
    <property type="molecule type" value="Genomic_DNA"/>
</dbReference>
<feature type="compositionally biased region" description="Basic residues" evidence="1">
    <location>
        <begin position="111"/>
        <end position="121"/>
    </location>
</feature>
<feature type="compositionally biased region" description="Basic residues" evidence="1">
    <location>
        <begin position="88"/>
        <end position="103"/>
    </location>
</feature>
<evidence type="ECO:0000313" key="2">
    <source>
        <dbReference type="EMBL" id="CAA9525865.1"/>
    </source>
</evidence>
<feature type="compositionally biased region" description="Low complexity" evidence="1">
    <location>
        <begin position="32"/>
        <end position="44"/>
    </location>
</feature>
<reference evidence="2" key="1">
    <citation type="submission" date="2020-02" db="EMBL/GenBank/DDBJ databases">
        <authorList>
            <person name="Meier V. D."/>
        </authorList>
    </citation>
    <scope>NUCLEOTIDE SEQUENCE</scope>
    <source>
        <strain evidence="2">AVDCRST_MAG13</strain>
    </source>
</reference>
<organism evidence="2">
    <name type="scientific">uncultured Solirubrobacteraceae bacterium</name>
    <dbReference type="NCBI Taxonomy" id="1162706"/>
    <lineage>
        <taxon>Bacteria</taxon>
        <taxon>Bacillati</taxon>
        <taxon>Actinomycetota</taxon>
        <taxon>Thermoleophilia</taxon>
        <taxon>Solirubrobacterales</taxon>
        <taxon>Solirubrobacteraceae</taxon>
        <taxon>environmental samples</taxon>
    </lineage>
</organism>
<feature type="compositionally biased region" description="Pro residues" evidence="1">
    <location>
        <begin position="158"/>
        <end position="170"/>
    </location>
</feature>
<feature type="compositionally biased region" description="Basic residues" evidence="1">
    <location>
        <begin position="248"/>
        <end position="259"/>
    </location>
</feature>
<feature type="region of interest" description="Disordered" evidence="1">
    <location>
        <begin position="28"/>
        <end position="311"/>
    </location>
</feature>
<feature type="non-terminal residue" evidence="2">
    <location>
        <position position="1"/>
    </location>
</feature>
<feature type="non-terminal residue" evidence="2">
    <location>
        <position position="311"/>
    </location>
</feature>
<gene>
    <name evidence="2" type="ORF">AVDCRST_MAG13-3728</name>
</gene>
<evidence type="ECO:0000256" key="1">
    <source>
        <dbReference type="SAM" id="MobiDB-lite"/>
    </source>
</evidence>
<sequence>AGRAHGRGPGGRDLGGLAGARADVRGLRHRGAVPLGPLRVPLRPARARGARRVGHDLRPGGEHVLPAARDDGLPRELPPPLRPGQARDHRRPRVGRARGARHGHGLERGRAPRLRLPLRLHGRADGRPGGAARHRPRRPLGPGAAHARRRPVRRGGPRRPPAPRPGPPPAADHGRRRRPARGPPGRALRRRVQHRLADARGGGRAARAHRGGLRGGGPAAHPVLRHDHGARGRGRGGGRPARAGARGLARRARRPRRDGRHVDRGHRGAGGGPPARAGGGGGRADLPPAPRAPGPGHGRAHRARARARRRL</sequence>
<name>A0A6J4TKK5_9ACTN</name>
<proteinExistence type="predicted"/>
<feature type="compositionally biased region" description="Gly residues" evidence="1">
    <location>
        <begin position="268"/>
        <end position="283"/>
    </location>
</feature>
<feature type="compositionally biased region" description="Basic residues" evidence="1">
    <location>
        <begin position="146"/>
        <end position="157"/>
    </location>
</feature>